<evidence type="ECO:0000313" key="2">
    <source>
        <dbReference type="Proteomes" id="UP000326354"/>
    </source>
</evidence>
<dbReference type="EMBL" id="AP019860">
    <property type="protein sequence ID" value="BBM84123.1"/>
    <property type="molecule type" value="Genomic_DNA"/>
</dbReference>
<dbReference type="PANTHER" id="PTHR31497:SF0">
    <property type="entry name" value="AUTOCRINE PROLIFERATION REPRESSOR PROTEIN A"/>
    <property type="match status" value="1"/>
</dbReference>
<proteinExistence type="predicted"/>
<dbReference type="InterPro" id="IPR009199">
    <property type="entry name" value="PhoPQ-act_pathogen-rel_PqaA"/>
</dbReference>
<reference evidence="1 2" key="1">
    <citation type="submission" date="2019-08" db="EMBL/GenBank/DDBJ databases">
        <title>Complete genome sequence of Candidatus Uab amorphum.</title>
        <authorList>
            <person name="Shiratori T."/>
            <person name="Suzuki S."/>
            <person name="Kakizawa Y."/>
            <person name="Ishida K."/>
        </authorList>
    </citation>
    <scope>NUCLEOTIDE SEQUENCE [LARGE SCALE GENOMIC DNA]</scope>
    <source>
        <strain evidence="1 2">SRT547</strain>
    </source>
</reference>
<accession>A0A5S9F3F5</accession>
<dbReference type="Gene3D" id="3.40.50.1820">
    <property type="entry name" value="alpha/beta hydrolase"/>
    <property type="match status" value="1"/>
</dbReference>
<sequence length="411" mass="47286">MRWLFLLLLLTSMINADLEKYIFAKDKAFSWEELDKKDNVHKLAFTSQVWQEKSWYHHLYVVLPEGEVKNNTALLWIAGSGDGKTEIKFAKKIATLSKSVVFVLMAVPNQPMFNGLFEDQLLAYSIAKTIKKQDTKHLILYPMVKSAIQAMNLAQEFAKNKQLKIDSFVVTGASKRGWTTWLTSLDPRVKAIVPIVFDFLNIKKQIKHYMDIWGEYGSFVKDYDKAGVFRDIVTEKGTIVAKAIDPYSYRERILIPKFIVLATNDRFSPLINLNSYYEGLKGKTYICYVPNNRHRIKSTSRIRNIIVAALHYANSGEKLPEFSWGFQDKKQKVKIPLKIKGALDKVNIWHTDATTGRDFRNASWKSFELPKFITSATVRVREGIYRAAFVEAIFKYGNGEVSFSSTVRVFK</sequence>
<keyword evidence="2" id="KW-1185">Reference proteome</keyword>
<dbReference type="KEGG" id="uam:UABAM_02479"/>
<dbReference type="InterPro" id="IPR029058">
    <property type="entry name" value="AB_hydrolase_fold"/>
</dbReference>
<dbReference type="AlphaFoldDB" id="A0A5S9F3F5"/>
<dbReference type="PIRSF" id="PIRSF014728">
    <property type="entry name" value="PqaA"/>
    <property type="match status" value="1"/>
</dbReference>
<dbReference type="PANTHER" id="PTHR31497">
    <property type="entry name" value="AUTOCRINE PROLIFERATION REPRESSOR PROTEIN A"/>
    <property type="match status" value="1"/>
</dbReference>
<evidence type="ECO:0000313" key="1">
    <source>
        <dbReference type="EMBL" id="BBM84123.1"/>
    </source>
</evidence>
<protein>
    <submittedName>
        <fullName evidence="1">PhoPQ-activated pathogenicity protein</fullName>
    </submittedName>
</protein>
<dbReference type="Pfam" id="PF10142">
    <property type="entry name" value="PhoPQ_related"/>
    <property type="match status" value="1"/>
</dbReference>
<organism evidence="1 2">
    <name type="scientific">Uabimicrobium amorphum</name>
    <dbReference type="NCBI Taxonomy" id="2596890"/>
    <lineage>
        <taxon>Bacteria</taxon>
        <taxon>Pseudomonadati</taxon>
        <taxon>Planctomycetota</taxon>
        <taxon>Candidatus Uabimicrobiia</taxon>
        <taxon>Candidatus Uabimicrobiales</taxon>
        <taxon>Candidatus Uabimicrobiaceae</taxon>
        <taxon>Candidatus Uabimicrobium</taxon>
    </lineage>
</organism>
<gene>
    <name evidence="1" type="ORF">UABAM_02479</name>
</gene>
<dbReference type="SUPFAM" id="SSF53474">
    <property type="entry name" value="alpha/beta-Hydrolases"/>
    <property type="match status" value="1"/>
</dbReference>
<name>A0A5S9F3F5_UABAM</name>
<dbReference type="RefSeq" id="WP_173013270.1">
    <property type="nucleotide sequence ID" value="NZ_AP019860.1"/>
</dbReference>
<dbReference type="Proteomes" id="UP000326354">
    <property type="component" value="Chromosome"/>
</dbReference>